<dbReference type="GO" id="GO:0020037">
    <property type="term" value="F:heme binding"/>
    <property type="evidence" value="ECO:0007669"/>
    <property type="project" value="InterPro"/>
</dbReference>
<dbReference type="GO" id="GO:0005506">
    <property type="term" value="F:iron ion binding"/>
    <property type="evidence" value="ECO:0007669"/>
    <property type="project" value="InterPro"/>
</dbReference>
<accession>A0AA36FKI1</accession>
<dbReference type="PROSITE" id="PS00086">
    <property type="entry name" value="CYTOCHROME_P450"/>
    <property type="match status" value="1"/>
</dbReference>
<dbReference type="InterPro" id="IPR002401">
    <property type="entry name" value="Cyt_P450_E_grp-I"/>
</dbReference>
<comment type="cofactor">
    <cofactor evidence="2">
        <name>heme</name>
        <dbReference type="ChEBI" id="CHEBI:30413"/>
    </cofactor>
</comment>
<evidence type="ECO:0000256" key="3">
    <source>
        <dbReference type="RuleBase" id="RU000461"/>
    </source>
</evidence>
<evidence type="ECO:0000256" key="1">
    <source>
        <dbReference type="ARBA" id="ARBA00010617"/>
    </source>
</evidence>
<dbReference type="InterPro" id="IPR036396">
    <property type="entry name" value="Cyt_P450_sf"/>
</dbReference>
<keyword evidence="2 3" id="KW-0408">Iron</keyword>
<dbReference type="InterPro" id="IPR017972">
    <property type="entry name" value="Cyt_P450_CS"/>
</dbReference>
<proteinExistence type="inferred from homology"/>
<reference evidence="4" key="1">
    <citation type="submission" date="2023-08" db="EMBL/GenBank/DDBJ databases">
        <authorList>
            <person name="Alioto T."/>
            <person name="Alioto T."/>
            <person name="Gomez Garrido J."/>
        </authorList>
    </citation>
    <scope>NUCLEOTIDE SEQUENCE</scope>
</reference>
<organism evidence="4 5">
    <name type="scientific">Octopus vulgaris</name>
    <name type="common">Common octopus</name>
    <dbReference type="NCBI Taxonomy" id="6645"/>
    <lineage>
        <taxon>Eukaryota</taxon>
        <taxon>Metazoa</taxon>
        <taxon>Spiralia</taxon>
        <taxon>Lophotrochozoa</taxon>
        <taxon>Mollusca</taxon>
        <taxon>Cephalopoda</taxon>
        <taxon>Coleoidea</taxon>
        <taxon>Octopodiformes</taxon>
        <taxon>Octopoda</taxon>
        <taxon>Incirrata</taxon>
        <taxon>Octopodidae</taxon>
        <taxon>Octopus</taxon>
    </lineage>
</organism>
<dbReference type="PANTHER" id="PTHR24291:SF201">
    <property type="entry name" value="CYTOCHROME P450, FAMILY 4, SUBFAMILY B, POLYPEPTIDE 7"/>
    <property type="match status" value="1"/>
</dbReference>
<keyword evidence="3" id="KW-0503">Monooxygenase</keyword>
<dbReference type="Pfam" id="PF00067">
    <property type="entry name" value="p450"/>
    <property type="match status" value="1"/>
</dbReference>
<dbReference type="InterPro" id="IPR001128">
    <property type="entry name" value="Cyt_P450"/>
</dbReference>
<evidence type="ECO:0000313" key="5">
    <source>
        <dbReference type="Proteomes" id="UP001162480"/>
    </source>
</evidence>
<keyword evidence="5" id="KW-1185">Reference proteome</keyword>
<keyword evidence="2 3" id="KW-0349">Heme</keyword>
<protein>
    <submittedName>
        <fullName evidence="4">Cytochrome P450 4F22-like isoform X2</fullName>
    </submittedName>
</protein>
<name>A0AA36FKI1_OCTVU</name>
<dbReference type="SUPFAM" id="SSF48264">
    <property type="entry name" value="Cytochrome P450"/>
    <property type="match status" value="1"/>
</dbReference>
<dbReference type="PRINTS" id="PR00385">
    <property type="entry name" value="P450"/>
</dbReference>
<feature type="binding site" description="axial binding residue" evidence="2">
    <location>
        <position position="447"/>
    </location>
    <ligand>
        <name>heme</name>
        <dbReference type="ChEBI" id="CHEBI:30413"/>
    </ligand>
    <ligandPart>
        <name>Fe</name>
        <dbReference type="ChEBI" id="CHEBI:18248"/>
    </ligandPart>
</feature>
<dbReference type="GO" id="GO:0016705">
    <property type="term" value="F:oxidoreductase activity, acting on paired donors, with incorporation or reduction of molecular oxygen"/>
    <property type="evidence" value="ECO:0007669"/>
    <property type="project" value="InterPro"/>
</dbReference>
<dbReference type="Proteomes" id="UP001162480">
    <property type="component" value="Chromosome 25"/>
</dbReference>
<dbReference type="PANTHER" id="PTHR24291">
    <property type="entry name" value="CYTOCHROME P450 FAMILY 4"/>
    <property type="match status" value="1"/>
</dbReference>
<dbReference type="InterPro" id="IPR050196">
    <property type="entry name" value="Cytochrome_P450_Monoox"/>
</dbReference>
<dbReference type="EMBL" id="OX597838">
    <property type="protein sequence ID" value="CAI9741037.1"/>
    <property type="molecule type" value="Genomic_DNA"/>
</dbReference>
<evidence type="ECO:0000256" key="2">
    <source>
        <dbReference type="PIRSR" id="PIRSR602401-1"/>
    </source>
</evidence>
<dbReference type="Gene3D" id="1.10.630.10">
    <property type="entry name" value="Cytochrome P450"/>
    <property type="match status" value="1"/>
</dbReference>
<keyword evidence="2 3" id="KW-0479">Metal-binding</keyword>
<dbReference type="PRINTS" id="PR00463">
    <property type="entry name" value="EP450I"/>
</dbReference>
<dbReference type="CDD" id="cd20659">
    <property type="entry name" value="CYP4B_4F-like"/>
    <property type="match status" value="1"/>
</dbReference>
<dbReference type="GO" id="GO:0004497">
    <property type="term" value="F:monooxygenase activity"/>
    <property type="evidence" value="ECO:0007669"/>
    <property type="project" value="UniProtKB-KW"/>
</dbReference>
<keyword evidence="3" id="KW-0560">Oxidoreductase</keyword>
<sequence length="507" mass="58212">MAIVVVLLITFLVLCLLYTIPIVWKEFKTLRARQNAASKFHCLPRHWLWGNMKQIKSPMDLINIPMKMVAAKHHSYSLWFTSFLPDITIVHPDALKPIICSAEPKPMKILGYNFVLPWLGDGLLLSSGKKWERNRKLLTPAFHFDILKSNISVFNLASDKLNKQLEVQAVSGDVVNLFKYMSNTALDILLRSALSYSEEEAGSEAHASYIDAVNELCYLLGKRAFNVLHYITWIYKLSSDGKKFLKLCDQVHEFSENIIKARRKTLEKNPDAIRNKRKVDFLDIMLLARDSNGVGLTDLDIRNEVDTFMFAGHDTTACSLSWMVYSLACYPDHQQKIYEEISQVMQDREYVTWDDIPNFRYLTACLKESIRLFSTVPIITRVLTKPMQIDGHMLPVGSSVTVNIYAIHHNPDVWEDPYEFLPERFLDSPSPQTSFNYIPFSAGPRNCIGQNFAMLEMKVIIAKIVRNFEIFCVPNFKAEPSPEVVLKSNTGIKVILKPRVKKFQDNF</sequence>
<evidence type="ECO:0000313" key="4">
    <source>
        <dbReference type="EMBL" id="CAI9741037.1"/>
    </source>
</evidence>
<comment type="similarity">
    <text evidence="1 3">Belongs to the cytochrome P450 family.</text>
</comment>
<dbReference type="AlphaFoldDB" id="A0AA36FKI1"/>
<gene>
    <name evidence="4" type="ORF">OCTVUL_1B020052</name>
</gene>